<gene>
    <name evidence="4" type="primary">zntR</name>
    <name evidence="4" type="ORF">IT774_15700</name>
</gene>
<dbReference type="PANTHER" id="PTHR30204:SF92">
    <property type="entry name" value="HTH-TYPE TRANSCRIPTIONAL REGULATOR ZNTR"/>
    <property type="match status" value="1"/>
</dbReference>
<dbReference type="GO" id="GO:0008270">
    <property type="term" value="F:zinc ion binding"/>
    <property type="evidence" value="ECO:0007669"/>
    <property type="project" value="InterPro"/>
</dbReference>
<dbReference type="PANTHER" id="PTHR30204">
    <property type="entry name" value="REDOX-CYCLING DRUG-SENSING TRANSCRIPTIONAL ACTIVATOR SOXR"/>
    <property type="match status" value="1"/>
</dbReference>
<keyword evidence="2" id="KW-0175">Coiled coil</keyword>
<evidence type="ECO:0000256" key="2">
    <source>
        <dbReference type="SAM" id="Coils"/>
    </source>
</evidence>
<dbReference type="NCBIfam" id="NF007069">
    <property type="entry name" value="PRK09514.1"/>
    <property type="match status" value="1"/>
</dbReference>
<dbReference type="PRINTS" id="PR00040">
    <property type="entry name" value="HTHMERR"/>
</dbReference>
<dbReference type="Gene3D" id="1.10.1660.10">
    <property type="match status" value="1"/>
</dbReference>
<accession>A0A7S9DWZ4</accession>
<dbReference type="AlphaFoldDB" id="A0A7S9DWZ4"/>
<dbReference type="Proteomes" id="UP000595095">
    <property type="component" value="Chromosome"/>
</dbReference>
<name>A0A7S9DWZ4_9ALTE</name>
<keyword evidence="1" id="KW-0238">DNA-binding</keyword>
<dbReference type="NCBIfam" id="TIGR02043">
    <property type="entry name" value="ZntR"/>
    <property type="match status" value="1"/>
</dbReference>
<feature type="domain" description="HTH merR-type" evidence="3">
    <location>
        <begin position="6"/>
        <end position="75"/>
    </location>
</feature>
<dbReference type="InterPro" id="IPR000551">
    <property type="entry name" value="MerR-type_HTH_dom"/>
</dbReference>
<dbReference type="KEGG" id="smaa:IT774_15700"/>
<feature type="coiled-coil region" evidence="2">
    <location>
        <begin position="88"/>
        <end position="115"/>
    </location>
</feature>
<dbReference type="SUPFAM" id="SSF46955">
    <property type="entry name" value="Putative DNA-binding domain"/>
    <property type="match status" value="1"/>
</dbReference>
<dbReference type="GO" id="GO:0003677">
    <property type="term" value="F:DNA binding"/>
    <property type="evidence" value="ECO:0007669"/>
    <property type="project" value="UniProtKB-KW"/>
</dbReference>
<evidence type="ECO:0000313" key="4">
    <source>
        <dbReference type="EMBL" id="QPG05517.1"/>
    </source>
</evidence>
<dbReference type="InterPro" id="IPR009061">
    <property type="entry name" value="DNA-bd_dom_put_sf"/>
</dbReference>
<dbReference type="SMART" id="SM00422">
    <property type="entry name" value="HTH_MERR"/>
    <property type="match status" value="1"/>
</dbReference>
<dbReference type="GO" id="GO:0003700">
    <property type="term" value="F:DNA-binding transcription factor activity"/>
    <property type="evidence" value="ECO:0007669"/>
    <property type="project" value="InterPro"/>
</dbReference>
<protein>
    <submittedName>
        <fullName evidence="4">Zn(2+)-responsive transcriptional regulator</fullName>
    </submittedName>
</protein>
<evidence type="ECO:0000256" key="1">
    <source>
        <dbReference type="ARBA" id="ARBA00023125"/>
    </source>
</evidence>
<evidence type="ECO:0000259" key="3">
    <source>
        <dbReference type="PROSITE" id="PS50937"/>
    </source>
</evidence>
<dbReference type="Pfam" id="PF13411">
    <property type="entry name" value="MerR_1"/>
    <property type="match status" value="1"/>
</dbReference>
<dbReference type="EMBL" id="CP064795">
    <property type="protein sequence ID" value="QPG05517.1"/>
    <property type="molecule type" value="Genomic_DNA"/>
</dbReference>
<organism evidence="4 5">
    <name type="scientific">Salinimonas marina</name>
    <dbReference type="NCBI Taxonomy" id="2785918"/>
    <lineage>
        <taxon>Bacteria</taxon>
        <taxon>Pseudomonadati</taxon>
        <taxon>Pseudomonadota</taxon>
        <taxon>Gammaproteobacteria</taxon>
        <taxon>Alteromonadales</taxon>
        <taxon>Alteromonadaceae</taxon>
        <taxon>Alteromonas/Salinimonas group</taxon>
        <taxon>Salinimonas</taxon>
    </lineage>
</organism>
<dbReference type="CDD" id="cd04770">
    <property type="entry name" value="HTH_HMRTR"/>
    <property type="match status" value="1"/>
</dbReference>
<dbReference type="PROSITE" id="PS50937">
    <property type="entry name" value="HTH_MERR_2"/>
    <property type="match status" value="1"/>
</dbReference>
<dbReference type="PROSITE" id="PS00552">
    <property type="entry name" value="HTH_MERR_1"/>
    <property type="match status" value="1"/>
</dbReference>
<keyword evidence="5" id="KW-1185">Reference proteome</keyword>
<dbReference type="InterPro" id="IPR011788">
    <property type="entry name" value="ZntR"/>
</dbReference>
<reference evidence="4 5" key="1">
    <citation type="submission" date="2020-11" db="EMBL/GenBank/DDBJ databases">
        <title>Complete genome sequence for Salinimonas sp. strain G2-b.</title>
        <authorList>
            <person name="Park S.-J."/>
        </authorList>
    </citation>
    <scope>NUCLEOTIDE SEQUENCE [LARGE SCALE GENOMIC DNA]</scope>
    <source>
        <strain evidence="4 5">G2-b</strain>
    </source>
</reference>
<evidence type="ECO:0000313" key="5">
    <source>
        <dbReference type="Proteomes" id="UP000595095"/>
    </source>
</evidence>
<proteinExistence type="predicted"/>
<sequence length="141" mass="15819">MKKPSILKIGELARQAGVSVDTIRFYENKGLLSASKRSATGYRLFGEDDVTRLLFIARAKQVGFTLDEITELLDLKLHPDEHTCQEVKQRTQVKLDKVSQKIAELERIRRSLAKLHEACGGGTQSAQHCSILQLLESDDLL</sequence>
<dbReference type="InterPro" id="IPR047057">
    <property type="entry name" value="MerR_fam"/>
</dbReference>
<dbReference type="RefSeq" id="WP_195810604.1">
    <property type="nucleotide sequence ID" value="NZ_CP064795.1"/>
</dbReference>
<dbReference type="GO" id="GO:0006351">
    <property type="term" value="P:DNA-templated transcription"/>
    <property type="evidence" value="ECO:0007669"/>
    <property type="project" value="InterPro"/>
</dbReference>